<organism evidence="3 4">
    <name type="scientific">Pseudosulfitobacter pseudonitzschiae</name>
    <dbReference type="NCBI Taxonomy" id="1402135"/>
    <lineage>
        <taxon>Bacteria</taxon>
        <taxon>Pseudomonadati</taxon>
        <taxon>Pseudomonadota</taxon>
        <taxon>Alphaproteobacteria</taxon>
        <taxon>Rhodobacterales</taxon>
        <taxon>Roseobacteraceae</taxon>
        <taxon>Pseudosulfitobacter</taxon>
    </lineage>
</organism>
<keyword evidence="1" id="KW-0812">Transmembrane</keyword>
<dbReference type="CDD" id="cd00158">
    <property type="entry name" value="RHOD"/>
    <property type="match status" value="1"/>
</dbReference>
<gene>
    <name evidence="3" type="ORF">JQX14_06940</name>
</gene>
<accession>A0A9Q2RRS8</accession>
<comment type="caution">
    <text evidence="3">The sequence shown here is derived from an EMBL/GenBank/DDBJ whole genome shotgun (WGS) entry which is preliminary data.</text>
</comment>
<dbReference type="AlphaFoldDB" id="A0A9Q2RRS8"/>
<keyword evidence="1" id="KW-1133">Transmembrane helix</keyword>
<dbReference type="EMBL" id="JAFBWN010000003">
    <property type="protein sequence ID" value="MBM2354265.1"/>
    <property type="molecule type" value="Genomic_DNA"/>
</dbReference>
<evidence type="ECO:0000259" key="2">
    <source>
        <dbReference type="PROSITE" id="PS50206"/>
    </source>
</evidence>
<protein>
    <submittedName>
        <fullName evidence="3">Rhodanese-like domain-containing protein</fullName>
    </submittedName>
</protein>
<proteinExistence type="predicted"/>
<evidence type="ECO:0000256" key="1">
    <source>
        <dbReference type="SAM" id="Phobius"/>
    </source>
</evidence>
<dbReference type="Gene3D" id="3.40.250.10">
    <property type="entry name" value="Rhodanese-like domain"/>
    <property type="match status" value="1"/>
</dbReference>
<feature type="transmembrane region" description="Helical" evidence="1">
    <location>
        <begin position="12"/>
        <end position="33"/>
    </location>
</feature>
<dbReference type="RefSeq" id="WP_231033314.1">
    <property type="nucleotide sequence ID" value="NZ_JAJNGX010000003.1"/>
</dbReference>
<dbReference type="Proteomes" id="UP000809337">
    <property type="component" value="Unassembled WGS sequence"/>
</dbReference>
<dbReference type="SMART" id="SM00450">
    <property type="entry name" value="RHOD"/>
    <property type="match status" value="1"/>
</dbReference>
<dbReference type="Pfam" id="PF00581">
    <property type="entry name" value="Rhodanese"/>
    <property type="match status" value="1"/>
</dbReference>
<dbReference type="SUPFAM" id="SSF52821">
    <property type="entry name" value="Rhodanese/Cell cycle control phosphatase"/>
    <property type="match status" value="1"/>
</dbReference>
<reference evidence="3" key="1">
    <citation type="submission" date="2021-01" db="EMBL/GenBank/DDBJ databases">
        <title>Diatom-associated Roseobacters Show Island Model of Population Structure.</title>
        <authorList>
            <person name="Qu L."/>
            <person name="Feng X."/>
            <person name="Chen Y."/>
            <person name="Li L."/>
            <person name="Wang X."/>
            <person name="Hu Z."/>
            <person name="Wang H."/>
            <person name="Luo H."/>
        </authorList>
    </citation>
    <scope>NUCLEOTIDE SEQUENCE</scope>
    <source>
        <strain evidence="3">SM26-45</strain>
    </source>
</reference>
<sequence length="155" mass="16673">MTQSQLRLTRRQFAGLGAAAVLTGGAVYGGWWYNVTARNGTETLTPPQAHARAQAGTLVLVDIRRPDEWALTGVGQGAHPLDMRRDDFTAALSNLLQGNPDRPIALICARGARSRFMVRKMQQAGFHTVLDVPEGMLGSGAGPGWIKRGLPVTQL</sequence>
<feature type="domain" description="Rhodanese" evidence="2">
    <location>
        <begin position="54"/>
        <end position="154"/>
    </location>
</feature>
<keyword evidence="1" id="KW-0472">Membrane</keyword>
<evidence type="ECO:0000313" key="4">
    <source>
        <dbReference type="Proteomes" id="UP000809337"/>
    </source>
</evidence>
<evidence type="ECO:0000313" key="3">
    <source>
        <dbReference type="EMBL" id="MBM2354265.1"/>
    </source>
</evidence>
<dbReference type="InterPro" id="IPR036873">
    <property type="entry name" value="Rhodanese-like_dom_sf"/>
</dbReference>
<dbReference type="PROSITE" id="PS50206">
    <property type="entry name" value="RHODANESE_3"/>
    <property type="match status" value="1"/>
</dbReference>
<dbReference type="InterPro" id="IPR001763">
    <property type="entry name" value="Rhodanese-like_dom"/>
</dbReference>
<name>A0A9Q2RRS8_9RHOB</name>